<accession>A0A833YQ78</accession>
<gene>
    <name evidence="1" type="ORF">HJG60_009040</name>
</gene>
<dbReference type="Proteomes" id="UP000664940">
    <property type="component" value="Unassembled WGS sequence"/>
</dbReference>
<reference evidence="1 2" key="1">
    <citation type="journal article" date="2020" name="Nature">
        <title>Six reference-quality genomes reveal evolution of bat adaptations.</title>
        <authorList>
            <person name="Jebb D."/>
            <person name="Huang Z."/>
            <person name="Pippel M."/>
            <person name="Hughes G.M."/>
            <person name="Lavrichenko K."/>
            <person name="Devanna P."/>
            <person name="Winkler S."/>
            <person name="Jermiin L.S."/>
            <person name="Skirmuntt E.C."/>
            <person name="Katzourakis A."/>
            <person name="Burkitt-Gray L."/>
            <person name="Ray D.A."/>
            <person name="Sullivan K.A.M."/>
            <person name="Roscito J.G."/>
            <person name="Kirilenko B.M."/>
            <person name="Davalos L.M."/>
            <person name="Corthals A.P."/>
            <person name="Power M.L."/>
            <person name="Jones G."/>
            <person name="Ransome R.D."/>
            <person name="Dechmann D.K.N."/>
            <person name="Locatelli A.G."/>
            <person name="Puechmaille S.J."/>
            <person name="Fedrigo O."/>
            <person name="Jarvis E.D."/>
            <person name="Hiller M."/>
            <person name="Vernes S.C."/>
            <person name="Myers E.W."/>
            <person name="Teeling E.C."/>
        </authorList>
    </citation>
    <scope>NUCLEOTIDE SEQUENCE [LARGE SCALE GENOMIC DNA]</scope>
    <source>
        <strain evidence="1">Bat1K_MPI-CBG_1</strain>
    </source>
</reference>
<dbReference type="AlphaFoldDB" id="A0A833YQ78"/>
<dbReference type="EMBL" id="JABVXQ010000014">
    <property type="protein sequence ID" value="KAF6078128.1"/>
    <property type="molecule type" value="Genomic_DNA"/>
</dbReference>
<evidence type="ECO:0000313" key="1">
    <source>
        <dbReference type="EMBL" id="KAF6078128.1"/>
    </source>
</evidence>
<name>A0A833YQ78_9CHIR</name>
<comment type="caution">
    <text evidence="1">The sequence shown here is derived from an EMBL/GenBank/DDBJ whole genome shotgun (WGS) entry which is preliminary data.</text>
</comment>
<sequence length="191" mass="20512">MQSLPCSAWPRAGGWGASSAGHQALPQPMGQSRSQLELFQRTCAECRRSSISLRNVDSRTSTPVSSVLTLPVVSSSAWRVPPPTVPSSTLWLSKGGNHMAPHCCWRTRSLGLAAELASSGPAPPSESQFSPISPGSFHALEGVPLLRTELAVFQCHTPQPPGPTCNHWVLGLTWQVYNLTTMLHPCLLPLV</sequence>
<protein>
    <submittedName>
        <fullName evidence="1">Uncharacterized protein</fullName>
    </submittedName>
</protein>
<organism evidence="1 2">
    <name type="scientific">Phyllostomus discolor</name>
    <name type="common">pale spear-nosed bat</name>
    <dbReference type="NCBI Taxonomy" id="89673"/>
    <lineage>
        <taxon>Eukaryota</taxon>
        <taxon>Metazoa</taxon>
        <taxon>Chordata</taxon>
        <taxon>Craniata</taxon>
        <taxon>Vertebrata</taxon>
        <taxon>Euteleostomi</taxon>
        <taxon>Mammalia</taxon>
        <taxon>Eutheria</taxon>
        <taxon>Laurasiatheria</taxon>
        <taxon>Chiroptera</taxon>
        <taxon>Yangochiroptera</taxon>
        <taxon>Phyllostomidae</taxon>
        <taxon>Phyllostominae</taxon>
        <taxon>Phyllostomus</taxon>
    </lineage>
</organism>
<proteinExistence type="predicted"/>
<evidence type="ECO:0000313" key="2">
    <source>
        <dbReference type="Proteomes" id="UP000664940"/>
    </source>
</evidence>